<reference evidence="3" key="1">
    <citation type="submission" date="2018-02" db="EMBL/GenBank/DDBJ databases">
        <authorList>
            <person name="Clavel T."/>
            <person name="Strowig T."/>
        </authorList>
    </citation>
    <scope>NUCLEOTIDE SEQUENCE [LARGE SCALE GENOMIC DNA]</scope>
    <source>
        <strain evidence="3">DSM 100764</strain>
    </source>
</reference>
<evidence type="ECO:0000313" key="2">
    <source>
        <dbReference type="EMBL" id="PWB06413.1"/>
    </source>
</evidence>
<feature type="compositionally biased region" description="Acidic residues" evidence="1">
    <location>
        <begin position="425"/>
        <end position="440"/>
    </location>
</feature>
<dbReference type="Pfam" id="PF06074">
    <property type="entry name" value="Portal_Mu"/>
    <property type="match status" value="1"/>
</dbReference>
<dbReference type="RefSeq" id="WP_107036674.1">
    <property type="nucleotide sequence ID" value="NZ_CAOONL010000039.1"/>
</dbReference>
<name>A0A2V1IPL7_9BACT</name>
<proteinExistence type="predicted"/>
<keyword evidence="3" id="KW-1185">Reference proteome</keyword>
<dbReference type="GeneID" id="93425068"/>
<sequence>MSRRKNKKTGSTGNIANAPGMITVSGNVPRPGQTAPGVVILTQPKRFGLDISNYITAIRTAENVDTPNRTRLYDLYADIMTDAHLSCVIDKRINAVLCSDIEFRRDGKPDEAVNEQIRSPWFSRLVRDILGARFWGFTLCEFWQVDDWIDYLLVPRKHACPVRRIIKRNQGDSDGLSWESYDNLLYVGDAEDLGLLAKAAPWVIYKRNATGDWSQFSEVFGMPIQEYVYDSDDDDSRQRAIEDARNTGSLAVFVHGKDSSLNLIESGNKTGSADVYERLIERCNSEISKLILGNTLTTEASDTGTQALGTVHKKVEDKVEQADRLYVLDVLNYDMTDIFAGLGINTAGGEFYFPERKDLDPTSKVNILVQLNQAFGLPVDDDYLYEAFGITKPVNYNQIKAEAAKEAEAARAARMLGIAAQIQAGDDDDDPDDGGDDEPHDDGAPKKQPKKTLKNALRSFFGLAPDAGADDW</sequence>
<accession>A0A2V1IPL7</accession>
<evidence type="ECO:0000256" key="1">
    <source>
        <dbReference type="SAM" id="MobiDB-lite"/>
    </source>
</evidence>
<dbReference type="AlphaFoldDB" id="A0A2V1IPL7"/>
<dbReference type="InterPro" id="IPR009279">
    <property type="entry name" value="Portal_Mu"/>
</dbReference>
<gene>
    <name evidence="2" type="ORF">C5O25_10375</name>
</gene>
<dbReference type="EMBL" id="PUBV01000025">
    <property type="protein sequence ID" value="PWB06413.1"/>
    <property type="molecule type" value="Genomic_DNA"/>
</dbReference>
<comment type="caution">
    <text evidence="2">The sequence shown here is derived from an EMBL/GenBank/DDBJ whole genome shotgun (WGS) entry which is preliminary data.</text>
</comment>
<feature type="region of interest" description="Disordered" evidence="1">
    <location>
        <begin position="1"/>
        <end position="29"/>
    </location>
</feature>
<feature type="region of interest" description="Disordered" evidence="1">
    <location>
        <begin position="422"/>
        <end position="452"/>
    </location>
</feature>
<protein>
    <submittedName>
        <fullName evidence="2">DUF935 domain-containing protein</fullName>
    </submittedName>
</protein>
<dbReference type="Proteomes" id="UP000244925">
    <property type="component" value="Unassembled WGS sequence"/>
</dbReference>
<evidence type="ECO:0000313" key="3">
    <source>
        <dbReference type="Proteomes" id="UP000244925"/>
    </source>
</evidence>
<organism evidence="2 3">
    <name type="scientific">Paramuribaculum intestinale</name>
    <dbReference type="NCBI Taxonomy" id="2094151"/>
    <lineage>
        <taxon>Bacteria</taxon>
        <taxon>Pseudomonadati</taxon>
        <taxon>Bacteroidota</taxon>
        <taxon>Bacteroidia</taxon>
        <taxon>Bacteroidales</taxon>
        <taxon>Muribaculaceae</taxon>
        <taxon>Paramuribaculum</taxon>
    </lineage>
</organism>